<dbReference type="Pfam" id="PF08766">
    <property type="entry name" value="DEK_C"/>
    <property type="match status" value="1"/>
</dbReference>
<evidence type="ECO:0000256" key="6">
    <source>
        <dbReference type="ARBA" id="ARBA00023242"/>
    </source>
</evidence>
<keyword evidence="3" id="KW-0805">Transcription regulation</keyword>
<feature type="compositionally biased region" description="Acidic residues" evidence="8">
    <location>
        <begin position="307"/>
        <end position="316"/>
    </location>
</feature>
<evidence type="ECO:0000256" key="5">
    <source>
        <dbReference type="ARBA" id="ARBA00023163"/>
    </source>
</evidence>
<evidence type="ECO:0000256" key="3">
    <source>
        <dbReference type="ARBA" id="ARBA00023015"/>
    </source>
</evidence>
<feature type="compositionally biased region" description="Acidic residues" evidence="8">
    <location>
        <begin position="359"/>
        <end position="373"/>
    </location>
</feature>
<accession>A0A8S9LYK6</accession>
<keyword evidence="2" id="KW-0156">Chromatin regulator</keyword>
<feature type="coiled-coil region" evidence="7">
    <location>
        <begin position="168"/>
        <end position="205"/>
    </location>
</feature>
<feature type="compositionally biased region" description="Basic and acidic residues" evidence="8">
    <location>
        <begin position="321"/>
        <end position="333"/>
    </location>
</feature>
<reference evidence="10" key="1">
    <citation type="submission" date="2019-12" db="EMBL/GenBank/DDBJ databases">
        <title>Genome sequencing and annotation of Brassica cretica.</title>
        <authorList>
            <person name="Studholme D.J."/>
            <person name="Sarris P.F."/>
        </authorList>
    </citation>
    <scope>NUCLEOTIDE SEQUENCE</scope>
    <source>
        <strain evidence="10">PFS-102/07</strain>
        <tissue evidence="10">Leaf</tissue>
    </source>
</reference>
<dbReference type="FunFam" id="1.10.10.60:FF:000220">
    <property type="entry name" value="DEK domain-containing chromatin associated protein"/>
    <property type="match status" value="1"/>
</dbReference>
<keyword evidence="7" id="KW-0175">Coiled coil</keyword>
<keyword evidence="6" id="KW-0539">Nucleus</keyword>
<feature type="domain" description="DEK-C" evidence="9">
    <location>
        <begin position="249"/>
        <end position="304"/>
    </location>
</feature>
<feature type="region of interest" description="Disordered" evidence="8">
    <location>
        <begin position="207"/>
        <end position="252"/>
    </location>
</feature>
<evidence type="ECO:0000256" key="2">
    <source>
        <dbReference type="ARBA" id="ARBA00022853"/>
    </source>
</evidence>
<dbReference type="GO" id="GO:0005730">
    <property type="term" value="C:nucleolus"/>
    <property type="evidence" value="ECO:0007669"/>
    <property type="project" value="UniProtKB-SubCell"/>
</dbReference>
<feature type="coiled-coil region" evidence="7">
    <location>
        <begin position="10"/>
        <end position="44"/>
    </location>
</feature>
<evidence type="ECO:0000259" key="9">
    <source>
        <dbReference type="PROSITE" id="PS51998"/>
    </source>
</evidence>
<dbReference type="PANTHER" id="PTHR43977">
    <property type="entry name" value="STRUCTURAL MAINTENANCE OF CHROMOSOMES PROTEIN 3"/>
    <property type="match status" value="1"/>
</dbReference>
<dbReference type="GO" id="GO:0003677">
    <property type="term" value="F:DNA binding"/>
    <property type="evidence" value="ECO:0007669"/>
    <property type="project" value="UniProtKB-KW"/>
</dbReference>
<dbReference type="Gene3D" id="1.10.10.60">
    <property type="entry name" value="Homeodomain-like"/>
    <property type="match status" value="1"/>
</dbReference>
<evidence type="ECO:0000256" key="4">
    <source>
        <dbReference type="ARBA" id="ARBA00023125"/>
    </source>
</evidence>
<organism evidence="10">
    <name type="scientific">Brassica cretica</name>
    <name type="common">Mustard</name>
    <dbReference type="NCBI Taxonomy" id="69181"/>
    <lineage>
        <taxon>Eukaryota</taxon>
        <taxon>Viridiplantae</taxon>
        <taxon>Streptophyta</taxon>
        <taxon>Embryophyta</taxon>
        <taxon>Tracheophyta</taxon>
        <taxon>Spermatophyta</taxon>
        <taxon>Magnoliopsida</taxon>
        <taxon>eudicotyledons</taxon>
        <taxon>Gunneridae</taxon>
        <taxon>Pentapetalae</taxon>
        <taxon>rosids</taxon>
        <taxon>malvids</taxon>
        <taxon>Brassicales</taxon>
        <taxon>Brassicaceae</taxon>
        <taxon>Brassiceae</taxon>
        <taxon>Brassica</taxon>
    </lineage>
</organism>
<dbReference type="PROSITE" id="PS51998">
    <property type="entry name" value="DEK_C"/>
    <property type="match status" value="1"/>
</dbReference>
<sequence length="388" mass="44426">MEEEAMVQEQSSLESQLASLKTQITTLTTEVDEQRAKVDALQKIHDESLAELKLIHAKMKECDTQISGFVTEQEKCLQKLSDMKLEKKKLENEVVRMETDHKDCSVKVDKLVEKHTWIASEKQLFGKGGTDYDFESCNPYVAREKLDKLQSDQSSLEKRVNKKVMTMFEKAEDEYNALISKKNTIENDKSKITKVIEELDEKKKETLKVTWQKVDHEESSKGKSKKQSTKTQAKGSKEKGKAIKKGKAEPTREEMLEVVSKMLQEVDFNTATLSDILKKLSKHFGVDLSHRKPEVKAVITDAISAMTDEEDEEENSEAGSDGEKEEEKKAEAESDKEEEEEKDEEEEKAEAESDKEKEEEAESDKEKEEEEKAEAESDKEKEEEKPKD</sequence>
<name>A0A8S9LYK6_BRACR</name>
<feature type="region of interest" description="Disordered" evidence="8">
    <location>
        <begin position="284"/>
        <end position="388"/>
    </location>
</feature>
<keyword evidence="5" id="KW-0804">Transcription</keyword>
<feature type="compositionally biased region" description="Basic and acidic residues" evidence="8">
    <location>
        <begin position="374"/>
        <end position="388"/>
    </location>
</feature>
<evidence type="ECO:0000313" key="10">
    <source>
        <dbReference type="EMBL" id="KAF2610336.1"/>
    </source>
</evidence>
<evidence type="ECO:0000256" key="7">
    <source>
        <dbReference type="SAM" id="Coils"/>
    </source>
</evidence>
<dbReference type="GO" id="GO:0006325">
    <property type="term" value="P:chromatin organization"/>
    <property type="evidence" value="ECO:0007669"/>
    <property type="project" value="UniProtKB-KW"/>
</dbReference>
<gene>
    <name evidence="10" type="ORF">F2Q70_00011053</name>
</gene>
<feature type="compositionally biased region" description="Basic and acidic residues" evidence="8">
    <location>
        <begin position="207"/>
        <end position="221"/>
    </location>
</feature>
<dbReference type="EMBL" id="QGKY02000089">
    <property type="protein sequence ID" value="KAF2610336.1"/>
    <property type="molecule type" value="Genomic_DNA"/>
</dbReference>
<dbReference type="SUPFAM" id="SSF109715">
    <property type="entry name" value="DEK C-terminal domain"/>
    <property type="match status" value="1"/>
</dbReference>
<feature type="compositionally biased region" description="Acidic residues" evidence="8">
    <location>
        <begin position="334"/>
        <end position="349"/>
    </location>
</feature>
<dbReference type="InterPro" id="IPR014876">
    <property type="entry name" value="DEK_C"/>
</dbReference>
<evidence type="ECO:0000256" key="8">
    <source>
        <dbReference type="SAM" id="MobiDB-lite"/>
    </source>
</evidence>
<feature type="compositionally biased region" description="Basic and acidic residues" evidence="8">
    <location>
        <begin position="284"/>
        <end position="295"/>
    </location>
</feature>
<feature type="coiled-coil region" evidence="7">
    <location>
        <begin position="73"/>
        <end position="107"/>
    </location>
</feature>
<protein>
    <recommendedName>
        <fullName evidence="9">DEK-C domain-containing protein</fullName>
    </recommendedName>
</protein>
<keyword evidence="4" id="KW-0238">DNA-binding</keyword>
<proteinExistence type="predicted"/>
<feature type="compositionally biased region" description="Basic and acidic residues" evidence="8">
    <location>
        <begin position="235"/>
        <end position="252"/>
    </location>
</feature>
<dbReference type="AlphaFoldDB" id="A0A8S9LYK6"/>
<comment type="subcellular location">
    <subcellularLocation>
        <location evidence="1">Nucleus</location>
        <location evidence="1">Nucleolus</location>
    </subcellularLocation>
</comment>
<evidence type="ECO:0000256" key="1">
    <source>
        <dbReference type="ARBA" id="ARBA00004604"/>
    </source>
</evidence>
<comment type="caution">
    <text evidence="10">The sequence shown here is derived from an EMBL/GenBank/DDBJ whole genome shotgun (WGS) entry which is preliminary data.</text>
</comment>